<reference evidence="1 2" key="1">
    <citation type="submission" date="2016-04" db="EMBL/GenBank/DDBJ databases">
        <title>Genome sequence of Methanobrevibacter cuticularis DSM 11139.</title>
        <authorList>
            <person name="Poehlein A."/>
            <person name="Seedorf H."/>
            <person name="Daniel R."/>
        </authorList>
    </citation>
    <scope>NUCLEOTIDE SEQUENCE [LARGE SCALE GENOMIC DNA]</scope>
    <source>
        <strain evidence="1 2">DSM 11139</strain>
    </source>
</reference>
<evidence type="ECO:0000313" key="1">
    <source>
        <dbReference type="EMBL" id="KZX16439.1"/>
    </source>
</evidence>
<dbReference type="SUPFAM" id="SSF88723">
    <property type="entry name" value="PIN domain-like"/>
    <property type="match status" value="1"/>
</dbReference>
<gene>
    <name evidence="1" type="ORF">MBCUT_08250</name>
</gene>
<dbReference type="AlphaFoldDB" id="A0A166EA75"/>
<comment type="caution">
    <text evidence="1">The sequence shown here is derived from an EMBL/GenBank/DDBJ whole genome shotgun (WGS) entry which is preliminary data.</text>
</comment>
<evidence type="ECO:0008006" key="3">
    <source>
        <dbReference type="Google" id="ProtNLM"/>
    </source>
</evidence>
<dbReference type="PATRIC" id="fig|47311.3.peg.910"/>
<proteinExistence type="predicted"/>
<dbReference type="Proteomes" id="UP000077275">
    <property type="component" value="Unassembled WGS sequence"/>
</dbReference>
<organism evidence="1 2">
    <name type="scientific">Methanobrevibacter cuticularis</name>
    <dbReference type="NCBI Taxonomy" id="47311"/>
    <lineage>
        <taxon>Archaea</taxon>
        <taxon>Methanobacteriati</taxon>
        <taxon>Methanobacteriota</taxon>
        <taxon>Methanomada group</taxon>
        <taxon>Methanobacteria</taxon>
        <taxon>Methanobacteriales</taxon>
        <taxon>Methanobacteriaceae</taxon>
        <taxon>Methanobrevibacter</taxon>
    </lineage>
</organism>
<sequence>MLDYENKDHPYNEKKDKIQLWKDIATEFCDFHEEIRNKGKELEKLNIKPKDALHIACAIFSKCDYFLTTDYKLINKNIKKINIINPMNFIKIIEE</sequence>
<dbReference type="InterPro" id="IPR029060">
    <property type="entry name" value="PIN-like_dom_sf"/>
</dbReference>
<dbReference type="EMBL" id="LWMW01000092">
    <property type="protein sequence ID" value="KZX16439.1"/>
    <property type="molecule type" value="Genomic_DNA"/>
</dbReference>
<accession>A0A166EA75</accession>
<dbReference type="STRING" id="47311.MBCUT_08250"/>
<name>A0A166EA75_9EURY</name>
<protein>
    <recommendedName>
        <fullName evidence="3">PIN domain-containing protein</fullName>
    </recommendedName>
</protein>
<keyword evidence="2" id="KW-1185">Reference proteome</keyword>
<evidence type="ECO:0000313" key="2">
    <source>
        <dbReference type="Proteomes" id="UP000077275"/>
    </source>
</evidence>